<dbReference type="AlphaFoldDB" id="A0A9W4WSE8"/>
<keyword evidence="8" id="KW-0413">Isomerase</keyword>
<feature type="domain" description="Topo IIA-type catalytic" evidence="9">
    <location>
        <begin position="128"/>
        <end position="202"/>
    </location>
</feature>
<dbReference type="SUPFAM" id="SSF56719">
    <property type="entry name" value="Type II DNA topoisomerase"/>
    <property type="match status" value="1"/>
</dbReference>
<gene>
    <name evidence="10" type="ORF">FWILDA_LOCUS3696</name>
</gene>
<evidence type="ECO:0000259" key="9">
    <source>
        <dbReference type="Pfam" id="PF00521"/>
    </source>
</evidence>
<dbReference type="EC" id="5.6.2.2" evidence="3"/>
<evidence type="ECO:0000313" key="10">
    <source>
        <dbReference type="EMBL" id="CAI2168669.1"/>
    </source>
</evidence>
<dbReference type="InterPro" id="IPR013758">
    <property type="entry name" value="Topo_IIA_A/C_ab"/>
</dbReference>
<keyword evidence="5" id="KW-0067">ATP-binding</keyword>
<comment type="cofactor">
    <cofactor evidence="2">
        <name>Mg(2+)</name>
        <dbReference type="ChEBI" id="CHEBI:18420"/>
    </cofactor>
</comment>
<dbReference type="GO" id="GO:0006265">
    <property type="term" value="P:DNA topological change"/>
    <property type="evidence" value="ECO:0007669"/>
    <property type="project" value="InterPro"/>
</dbReference>
<dbReference type="OrthoDB" id="276498at2759"/>
<accession>A0A9W4WSE8</accession>
<dbReference type="Gene3D" id="3.90.199.10">
    <property type="entry name" value="Topoisomerase II, domain 5"/>
    <property type="match status" value="2"/>
</dbReference>
<evidence type="ECO:0000256" key="5">
    <source>
        <dbReference type="ARBA" id="ARBA00022840"/>
    </source>
</evidence>
<evidence type="ECO:0000256" key="6">
    <source>
        <dbReference type="ARBA" id="ARBA00023029"/>
    </source>
</evidence>
<dbReference type="Proteomes" id="UP001153678">
    <property type="component" value="Unassembled WGS sequence"/>
</dbReference>
<dbReference type="GO" id="GO:0003677">
    <property type="term" value="F:DNA binding"/>
    <property type="evidence" value="ECO:0007669"/>
    <property type="project" value="UniProtKB-KW"/>
</dbReference>
<evidence type="ECO:0000256" key="4">
    <source>
        <dbReference type="ARBA" id="ARBA00022741"/>
    </source>
</evidence>
<keyword evidence="4" id="KW-0547">Nucleotide-binding</keyword>
<evidence type="ECO:0000256" key="3">
    <source>
        <dbReference type="ARBA" id="ARBA00012895"/>
    </source>
</evidence>
<keyword evidence="7" id="KW-0238">DNA-binding</keyword>
<evidence type="ECO:0000256" key="7">
    <source>
        <dbReference type="ARBA" id="ARBA00023125"/>
    </source>
</evidence>
<dbReference type="PANTHER" id="PTHR10169">
    <property type="entry name" value="DNA TOPOISOMERASE/GYRASE"/>
    <property type="match status" value="1"/>
</dbReference>
<protein>
    <recommendedName>
        <fullName evidence="3">DNA topoisomerase (ATP-hydrolyzing)</fullName>
        <ecNumber evidence="3">5.6.2.2</ecNumber>
    </recommendedName>
</protein>
<dbReference type="InterPro" id="IPR013760">
    <property type="entry name" value="Topo_IIA-like_dom_sf"/>
</dbReference>
<organism evidence="10 11">
    <name type="scientific">Funneliformis geosporum</name>
    <dbReference type="NCBI Taxonomy" id="1117311"/>
    <lineage>
        <taxon>Eukaryota</taxon>
        <taxon>Fungi</taxon>
        <taxon>Fungi incertae sedis</taxon>
        <taxon>Mucoromycota</taxon>
        <taxon>Glomeromycotina</taxon>
        <taxon>Glomeromycetes</taxon>
        <taxon>Glomerales</taxon>
        <taxon>Glomeraceae</taxon>
        <taxon>Funneliformis</taxon>
    </lineage>
</organism>
<sequence>MLNVRGRPALFKGDRLIVLQFVAPKSLEVSEPSEVKKSYGAIQQELINMANKDKANDFKKPSNYECVDFVSRVDNQRSIPNVLAKKQAYHHGDVNLRDAIIAMAHDFVGSNNMARIVCLLMDMRKVGVPNYNPRDIVNNLKRLINNEDSIPMHPWYPRKQLQIHTRSNDKIHQVNNTSIRYTELPIRVRTQIYKEQLELWISGTHKGYEEDHSTTTETLRSSCHK</sequence>
<evidence type="ECO:0000256" key="8">
    <source>
        <dbReference type="ARBA" id="ARBA00023235"/>
    </source>
</evidence>
<dbReference type="Gene3D" id="3.30.1360.40">
    <property type="match status" value="1"/>
</dbReference>
<dbReference type="GO" id="GO:0000819">
    <property type="term" value="P:sister chromatid segregation"/>
    <property type="evidence" value="ECO:0007669"/>
    <property type="project" value="TreeGrafter"/>
</dbReference>
<dbReference type="GO" id="GO:0000712">
    <property type="term" value="P:resolution of meiotic recombination intermediates"/>
    <property type="evidence" value="ECO:0007669"/>
    <property type="project" value="TreeGrafter"/>
</dbReference>
<comment type="catalytic activity">
    <reaction evidence="1">
        <text>ATP-dependent breakage, passage and rejoining of double-stranded DNA.</text>
        <dbReference type="EC" id="5.6.2.2"/>
    </reaction>
</comment>
<evidence type="ECO:0000313" key="11">
    <source>
        <dbReference type="Proteomes" id="UP001153678"/>
    </source>
</evidence>
<dbReference type="GO" id="GO:0003918">
    <property type="term" value="F:DNA topoisomerase type II (double strand cut, ATP-hydrolyzing) activity"/>
    <property type="evidence" value="ECO:0007669"/>
    <property type="project" value="UniProtKB-EC"/>
</dbReference>
<keyword evidence="6" id="KW-0799">Topoisomerase</keyword>
<name>A0A9W4WSE8_9GLOM</name>
<dbReference type="EMBL" id="CAMKVN010000508">
    <property type="protein sequence ID" value="CAI2168669.1"/>
    <property type="molecule type" value="Genomic_DNA"/>
</dbReference>
<dbReference type="GO" id="GO:0005524">
    <property type="term" value="F:ATP binding"/>
    <property type="evidence" value="ECO:0007669"/>
    <property type="project" value="UniProtKB-KW"/>
</dbReference>
<keyword evidence="11" id="KW-1185">Reference proteome</keyword>
<reference evidence="10" key="1">
    <citation type="submission" date="2022-08" db="EMBL/GenBank/DDBJ databases">
        <authorList>
            <person name="Kallberg Y."/>
            <person name="Tangrot J."/>
            <person name="Rosling A."/>
        </authorList>
    </citation>
    <scope>NUCLEOTIDE SEQUENCE</scope>
    <source>
        <strain evidence="10">Wild A</strain>
    </source>
</reference>
<proteinExistence type="predicted"/>
<dbReference type="PANTHER" id="PTHR10169:SF38">
    <property type="entry name" value="DNA TOPOISOMERASE 2"/>
    <property type="match status" value="1"/>
</dbReference>
<dbReference type="Pfam" id="PF00521">
    <property type="entry name" value="DNA_topoisoIV"/>
    <property type="match status" value="1"/>
</dbReference>
<evidence type="ECO:0000256" key="1">
    <source>
        <dbReference type="ARBA" id="ARBA00000185"/>
    </source>
</evidence>
<dbReference type="GO" id="GO:0005634">
    <property type="term" value="C:nucleus"/>
    <property type="evidence" value="ECO:0007669"/>
    <property type="project" value="TreeGrafter"/>
</dbReference>
<dbReference type="InterPro" id="IPR050634">
    <property type="entry name" value="DNA_Topoisomerase_II"/>
</dbReference>
<dbReference type="InterPro" id="IPR002205">
    <property type="entry name" value="Topo_IIA_dom_A"/>
</dbReference>
<comment type="caution">
    <text evidence="10">The sequence shown here is derived from an EMBL/GenBank/DDBJ whole genome shotgun (WGS) entry which is preliminary data.</text>
</comment>
<evidence type="ECO:0000256" key="2">
    <source>
        <dbReference type="ARBA" id="ARBA00001946"/>
    </source>
</evidence>